<dbReference type="InterPro" id="IPR036388">
    <property type="entry name" value="WH-like_DNA-bd_sf"/>
</dbReference>
<sequence length="173" mass="18033">MVRNAGRFVDMRLSSFADYAVVLMSAAARHCGGTRMNATTLAAETGIPLPTAQKLVSRLSSAGLLESSRGTGGGVRLARPPATITLADVVEAVEGPIAMTACAEHGAHDCLLEQECRVRPHMNVANDAIRLALAGVTIASLTQDMPQPPFVSSPSTPLEASLPADEVEKQTAL</sequence>
<dbReference type="EMBL" id="JFZA02000013">
    <property type="protein sequence ID" value="KFG90276.1"/>
    <property type="molecule type" value="Genomic_DNA"/>
</dbReference>
<evidence type="ECO:0000256" key="1">
    <source>
        <dbReference type="SAM" id="MobiDB-lite"/>
    </source>
</evidence>
<name>A0A086PA58_SPHHM</name>
<accession>A0A086PA58</accession>
<feature type="region of interest" description="Disordered" evidence="1">
    <location>
        <begin position="147"/>
        <end position="173"/>
    </location>
</feature>
<protein>
    <submittedName>
        <fullName evidence="2">Rrf2 family protein, putative transcriptional regulator</fullName>
    </submittedName>
</protein>
<dbReference type="GO" id="GO:0003700">
    <property type="term" value="F:DNA-binding transcription factor activity"/>
    <property type="evidence" value="ECO:0007669"/>
    <property type="project" value="TreeGrafter"/>
</dbReference>
<dbReference type="Pfam" id="PF02082">
    <property type="entry name" value="Rrf2"/>
    <property type="match status" value="1"/>
</dbReference>
<gene>
    <name evidence="2" type="ORF">BV98_001941</name>
</gene>
<comment type="caution">
    <text evidence="2">The sequence shown here is derived from an EMBL/GenBank/DDBJ whole genome shotgun (WGS) entry which is preliminary data.</text>
</comment>
<dbReference type="InterPro" id="IPR000944">
    <property type="entry name" value="Tscrpt_reg_Rrf2"/>
</dbReference>
<keyword evidence="3" id="KW-1185">Reference proteome</keyword>
<evidence type="ECO:0000313" key="3">
    <source>
        <dbReference type="Proteomes" id="UP000024284"/>
    </source>
</evidence>
<dbReference type="PROSITE" id="PS01332">
    <property type="entry name" value="HTH_RRF2_1"/>
    <property type="match status" value="1"/>
</dbReference>
<dbReference type="PANTHER" id="PTHR33221">
    <property type="entry name" value="WINGED HELIX-TURN-HELIX TRANSCRIPTIONAL REGULATOR, RRF2 FAMILY"/>
    <property type="match status" value="1"/>
</dbReference>
<evidence type="ECO:0000313" key="2">
    <source>
        <dbReference type="EMBL" id="KFG90276.1"/>
    </source>
</evidence>
<organism evidence="2 3">
    <name type="scientific">Sphingobium herbicidovorans (strain ATCC 700291 / DSM 11019 / CCUG 56400 / KCTC 2939 / LMG 18315 / NBRC 16415 / MH)</name>
    <name type="common">Sphingomonas herbicidovorans</name>
    <dbReference type="NCBI Taxonomy" id="1219045"/>
    <lineage>
        <taxon>Bacteria</taxon>
        <taxon>Pseudomonadati</taxon>
        <taxon>Pseudomonadota</taxon>
        <taxon>Alphaproteobacteria</taxon>
        <taxon>Sphingomonadales</taxon>
        <taxon>Sphingomonadaceae</taxon>
        <taxon>Sphingobium</taxon>
    </lineage>
</organism>
<dbReference type="Gene3D" id="1.10.10.10">
    <property type="entry name" value="Winged helix-like DNA-binding domain superfamily/Winged helix DNA-binding domain"/>
    <property type="match status" value="1"/>
</dbReference>
<dbReference type="InterPro" id="IPR036390">
    <property type="entry name" value="WH_DNA-bd_sf"/>
</dbReference>
<dbReference type="eggNOG" id="COG1959">
    <property type="taxonomic scope" value="Bacteria"/>
</dbReference>
<dbReference type="AlphaFoldDB" id="A0A086PA58"/>
<dbReference type="PANTHER" id="PTHR33221:SF2">
    <property type="entry name" value="TRANSCRIPTIONAL REGULATOR"/>
    <property type="match status" value="1"/>
</dbReference>
<dbReference type="PROSITE" id="PS51197">
    <property type="entry name" value="HTH_RRF2_2"/>
    <property type="match status" value="1"/>
</dbReference>
<dbReference type="STRING" id="76947.GCA_002080435_01591"/>
<dbReference type="Proteomes" id="UP000024284">
    <property type="component" value="Unassembled WGS sequence"/>
</dbReference>
<dbReference type="SUPFAM" id="SSF46785">
    <property type="entry name" value="Winged helix' DNA-binding domain"/>
    <property type="match status" value="1"/>
</dbReference>
<reference evidence="2" key="1">
    <citation type="submission" date="2014-08" db="EMBL/GenBank/DDBJ databases">
        <title>Draft genome sequences of Sphingobium herbicidovorans.</title>
        <authorList>
            <person name="Gan H.M."/>
            <person name="Gan H.Y."/>
            <person name="Savka M.A."/>
        </authorList>
    </citation>
    <scope>NUCLEOTIDE SEQUENCE [LARGE SCALE GENOMIC DNA]</scope>
    <source>
        <strain evidence="2">NBRC 16415</strain>
    </source>
</reference>
<dbReference type="InterPro" id="IPR030489">
    <property type="entry name" value="TR_Rrf2-type_CS"/>
</dbReference>
<proteinExistence type="predicted"/>
<dbReference type="NCBIfam" id="TIGR00738">
    <property type="entry name" value="rrf2_super"/>
    <property type="match status" value="1"/>
</dbReference>
<dbReference type="GO" id="GO:0005829">
    <property type="term" value="C:cytosol"/>
    <property type="evidence" value="ECO:0007669"/>
    <property type="project" value="TreeGrafter"/>
</dbReference>
<dbReference type="PATRIC" id="fig|1219045.3.peg.1983"/>